<dbReference type="PANTHER" id="PTHR43619:SF2">
    <property type="entry name" value="S-ADENOSYL-L-METHIONINE-DEPENDENT METHYLTRANSFERASES SUPERFAMILY PROTEIN"/>
    <property type="match status" value="1"/>
</dbReference>
<dbReference type="SUPFAM" id="SSF53335">
    <property type="entry name" value="S-adenosyl-L-methionine-dependent methyltransferases"/>
    <property type="match status" value="1"/>
</dbReference>
<evidence type="ECO:0000313" key="5">
    <source>
        <dbReference type="EMBL" id="MBJ6723597.1"/>
    </source>
</evidence>
<dbReference type="RefSeq" id="WP_199382438.1">
    <property type="nucleotide sequence ID" value="NZ_JAEMHM010000002.1"/>
</dbReference>
<dbReference type="InterPro" id="IPR007213">
    <property type="entry name" value="Ppm1/Ppm2/Tcmp"/>
</dbReference>
<evidence type="ECO:0000256" key="1">
    <source>
        <dbReference type="ARBA" id="ARBA00008138"/>
    </source>
</evidence>
<sequence>MEENKSSKTAQMTAYFRWHHYRYDAPHIFADALAGAILSEGEKEEIEAMLFAALQQHNPAGAAKFADRKAAIAWMMQTGASTPVVLARARYAEEMLSGAIEAGASQYVILGAGLDTFAFRRPELLERLDVFDVDHPASQEHKRRRIRELGWRSHPNLHFVPVDFSRDRLGAKLRRSGFQAERQSFFSWLGVTYYLSAAEVRDTLREVAATASPGSALVFDYLDHGAYEREKASPRVVRMLSSVESIGEPMRSGFDGHALAGELDGCGLELQENLGPYDIHYRYFIGRTDYHRACEHVHFACATVRERSGRSR</sequence>
<dbReference type="AlphaFoldDB" id="A0A8J7M067"/>
<dbReference type="EC" id="2.1.1.-" evidence="4"/>
<dbReference type="InterPro" id="IPR011610">
    <property type="entry name" value="SAM_mthyl_Trfase_ML2640-like"/>
</dbReference>
<dbReference type="PANTHER" id="PTHR43619">
    <property type="entry name" value="S-ADENOSYL-L-METHIONINE-DEPENDENT METHYLTRANSFERASE YKTD-RELATED"/>
    <property type="match status" value="1"/>
</dbReference>
<dbReference type="NCBIfam" id="TIGR00027">
    <property type="entry name" value="mthyl_TIGR00027"/>
    <property type="match status" value="1"/>
</dbReference>
<dbReference type="EMBL" id="JAEMHM010000002">
    <property type="protein sequence ID" value="MBJ6723597.1"/>
    <property type="molecule type" value="Genomic_DNA"/>
</dbReference>
<evidence type="ECO:0000313" key="6">
    <source>
        <dbReference type="Proteomes" id="UP000636888"/>
    </source>
</evidence>
<keyword evidence="2 4" id="KW-0489">Methyltransferase</keyword>
<comment type="caution">
    <text evidence="5">The sequence shown here is derived from an EMBL/GenBank/DDBJ whole genome shotgun (WGS) entry which is preliminary data.</text>
</comment>
<keyword evidence="3" id="KW-0808">Transferase</keyword>
<dbReference type="Gene3D" id="3.40.50.150">
    <property type="entry name" value="Vaccinia Virus protein VP39"/>
    <property type="match status" value="1"/>
</dbReference>
<dbReference type="InterPro" id="IPR029063">
    <property type="entry name" value="SAM-dependent_MTases_sf"/>
</dbReference>
<dbReference type="Pfam" id="PF04072">
    <property type="entry name" value="LCM"/>
    <property type="match status" value="1"/>
</dbReference>
<evidence type="ECO:0000256" key="4">
    <source>
        <dbReference type="RuleBase" id="RU362030"/>
    </source>
</evidence>
<protein>
    <recommendedName>
        <fullName evidence="4">S-adenosyl-L-methionine-dependent methyltransferase</fullName>
        <ecNumber evidence="4">2.1.1.-</ecNumber>
    </recommendedName>
</protein>
<dbReference type="Proteomes" id="UP000636888">
    <property type="component" value="Unassembled WGS sequence"/>
</dbReference>
<accession>A0A8J7M067</accession>
<dbReference type="GO" id="GO:0032259">
    <property type="term" value="P:methylation"/>
    <property type="evidence" value="ECO:0007669"/>
    <property type="project" value="UniProtKB-KW"/>
</dbReference>
<name>A0A8J7M067_9BACT</name>
<gene>
    <name evidence="5" type="ORF">JFN93_02640</name>
</gene>
<organism evidence="5 6">
    <name type="scientific">Geomesophilobacter sediminis</name>
    <dbReference type="NCBI Taxonomy" id="2798584"/>
    <lineage>
        <taxon>Bacteria</taxon>
        <taxon>Pseudomonadati</taxon>
        <taxon>Thermodesulfobacteriota</taxon>
        <taxon>Desulfuromonadia</taxon>
        <taxon>Geobacterales</taxon>
        <taxon>Geobacteraceae</taxon>
        <taxon>Geomesophilobacter</taxon>
    </lineage>
</organism>
<proteinExistence type="inferred from homology"/>
<evidence type="ECO:0000256" key="2">
    <source>
        <dbReference type="ARBA" id="ARBA00022603"/>
    </source>
</evidence>
<evidence type="ECO:0000256" key="3">
    <source>
        <dbReference type="ARBA" id="ARBA00022679"/>
    </source>
</evidence>
<comment type="similarity">
    <text evidence="1 4">Belongs to the UPF0677 family.</text>
</comment>
<dbReference type="GO" id="GO:0008168">
    <property type="term" value="F:methyltransferase activity"/>
    <property type="evidence" value="ECO:0007669"/>
    <property type="project" value="UniProtKB-UniRule"/>
</dbReference>
<comment type="function">
    <text evidence="4">Exhibits S-adenosyl-L-methionine-dependent methyltransferase activity.</text>
</comment>
<reference evidence="5" key="1">
    <citation type="submission" date="2020-12" db="EMBL/GenBank/DDBJ databases">
        <title>Geomonas sp. Red875, isolated from river sediment.</title>
        <authorList>
            <person name="Xu Z."/>
            <person name="Zhang Z."/>
            <person name="Masuda Y."/>
            <person name="Itoh H."/>
            <person name="Senoo K."/>
        </authorList>
    </citation>
    <scope>NUCLEOTIDE SEQUENCE</scope>
    <source>
        <strain evidence="5">Red875</strain>
    </source>
</reference>
<keyword evidence="6" id="KW-1185">Reference proteome</keyword>
<keyword evidence="4" id="KW-0949">S-adenosyl-L-methionine</keyword>